<feature type="domain" description="Transcription factor DP C-terminal" evidence="10">
    <location>
        <begin position="277"/>
        <end position="420"/>
    </location>
</feature>
<dbReference type="InterPro" id="IPR036390">
    <property type="entry name" value="WH_DNA-bd_sf"/>
</dbReference>
<evidence type="ECO:0000256" key="8">
    <source>
        <dbReference type="SAM" id="Coils"/>
    </source>
</evidence>
<dbReference type="Gene3D" id="1.10.10.10">
    <property type="entry name" value="Winged helix-like DNA-binding domain superfamily/Winged helix DNA-binding domain"/>
    <property type="match status" value="1"/>
</dbReference>
<evidence type="ECO:0008006" key="14">
    <source>
        <dbReference type="Google" id="ProtNLM"/>
    </source>
</evidence>
<dbReference type="GO" id="GO:0051726">
    <property type="term" value="P:regulation of cell cycle"/>
    <property type="evidence" value="ECO:0007669"/>
    <property type="project" value="InterPro"/>
</dbReference>
<evidence type="ECO:0000256" key="9">
    <source>
        <dbReference type="SAM" id="MobiDB-lite"/>
    </source>
</evidence>
<feature type="domain" description="E2F/DP family winged-helix DNA-binding" evidence="11">
    <location>
        <begin position="185"/>
        <end position="270"/>
    </location>
</feature>
<dbReference type="Pfam" id="PF02319">
    <property type="entry name" value="WHD_E2F_TDP"/>
    <property type="match status" value="1"/>
</dbReference>
<dbReference type="SUPFAM" id="SSF144074">
    <property type="entry name" value="E2F-DP heterodimerization region"/>
    <property type="match status" value="1"/>
</dbReference>
<reference evidence="12" key="1">
    <citation type="journal article" date="2023" name="Mol. Biol. Evol.">
        <title>Third-Generation Sequencing Reveals the Adaptive Role of the Epigenome in Three Deep-Sea Polychaetes.</title>
        <authorList>
            <person name="Perez M."/>
            <person name="Aroh O."/>
            <person name="Sun Y."/>
            <person name="Lan Y."/>
            <person name="Juniper S.K."/>
            <person name="Young C.R."/>
            <person name="Angers B."/>
            <person name="Qian P.Y."/>
        </authorList>
    </citation>
    <scope>NUCLEOTIDE SEQUENCE</scope>
    <source>
        <strain evidence="12">P08H-3</strain>
    </source>
</reference>
<evidence type="ECO:0000256" key="4">
    <source>
        <dbReference type="ARBA" id="ARBA00023125"/>
    </source>
</evidence>
<dbReference type="FunFam" id="1.20.140.80:FF:000001">
    <property type="entry name" value="Transcription factor"/>
    <property type="match status" value="1"/>
</dbReference>
<comment type="caution">
    <text evidence="12">The sequence shown here is derived from an EMBL/GenBank/DDBJ whole genome shotgun (WGS) entry which is preliminary data.</text>
</comment>
<comment type="similarity">
    <text evidence="2 7">Belongs to the E2F/DP family.</text>
</comment>
<evidence type="ECO:0000256" key="1">
    <source>
        <dbReference type="ARBA" id="ARBA00004123"/>
    </source>
</evidence>
<dbReference type="AlphaFoldDB" id="A0AAD9NHX1"/>
<dbReference type="InterPro" id="IPR014889">
    <property type="entry name" value="Transc_factor_DP_C"/>
</dbReference>
<comment type="subcellular location">
    <subcellularLocation>
        <location evidence="1 7">Nucleus</location>
    </subcellularLocation>
</comment>
<dbReference type="PANTHER" id="PTHR12548:SF9">
    <property type="entry name" value="TRANSCRIPTION FACTOR DP"/>
    <property type="match status" value="1"/>
</dbReference>
<dbReference type="GO" id="GO:0005634">
    <property type="term" value="C:nucleus"/>
    <property type="evidence" value="ECO:0007669"/>
    <property type="project" value="UniProtKB-SubCell"/>
</dbReference>
<accession>A0AAD9NHX1</accession>
<keyword evidence="13" id="KW-1185">Reference proteome</keyword>
<dbReference type="InterPro" id="IPR036388">
    <property type="entry name" value="WH-like_DNA-bd_sf"/>
</dbReference>
<evidence type="ECO:0000256" key="6">
    <source>
        <dbReference type="ARBA" id="ARBA00023242"/>
    </source>
</evidence>
<name>A0AAD9NHX1_9ANNE</name>
<proteinExistence type="inferred from homology"/>
<feature type="compositionally biased region" description="Acidic residues" evidence="9">
    <location>
        <begin position="493"/>
        <end position="502"/>
    </location>
</feature>
<dbReference type="SMART" id="SM01138">
    <property type="entry name" value="DP"/>
    <property type="match status" value="1"/>
</dbReference>
<feature type="compositionally biased region" description="Polar residues" evidence="9">
    <location>
        <begin position="468"/>
        <end position="482"/>
    </location>
</feature>
<dbReference type="InterPro" id="IPR003316">
    <property type="entry name" value="E2F_WHTH_DNA-bd_dom"/>
</dbReference>
<evidence type="ECO:0000256" key="5">
    <source>
        <dbReference type="ARBA" id="ARBA00023163"/>
    </source>
</evidence>
<evidence type="ECO:0000259" key="10">
    <source>
        <dbReference type="SMART" id="SM01138"/>
    </source>
</evidence>
<dbReference type="GO" id="GO:0000981">
    <property type="term" value="F:DNA-binding transcription factor activity, RNA polymerase II-specific"/>
    <property type="evidence" value="ECO:0007669"/>
    <property type="project" value="TreeGrafter"/>
</dbReference>
<feature type="compositionally biased region" description="Low complexity" evidence="9">
    <location>
        <begin position="425"/>
        <end position="457"/>
    </location>
</feature>
<evidence type="ECO:0000256" key="2">
    <source>
        <dbReference type="ARBA" id="ARBA00010940"/>
    </source>
</evidence>
<evidence type="ECO:0000313" key="13">
    <source>
        <dbReference type="Proteomes" id="UP001208570"/>
    </source>
</evidence>
<keyword evidence="4 7" id="KW-0238">DNA-binding</keyword>
<feature type="coiled-coil region" evidence="8">
    <location>
        <begin position="279"/>
        <end position="306"/>
    </location>
</feature>
<organism evidence="12 13">
    <name type="scientific">Paralvinella palmiformis</name>
    <dbReference type="NCBI Taxonomy" id="53620"/>
    <lineage>
        <taxon>Eukaryota</taxon>
        <taxon>Metazoa</taxon>
        <taxon>Spiralia</taxon>
        <taxon>Lophotrochozoa</taxon>
        <taxon>Annelida</taxon>
        <taxon>Polychaeta</taxon>
        <taxon>Sedentaria</taxon>
        <taxon>Canalipalpata</taxon>
        <taxon>Terebellida</taxon>
        <taxon>Terebelliformia</taxon>
        <taxon>Alvinellidae</taxon>
        <taxon>Paralvinella</taxon>
    </lineage>
</organism>
<dbReference type="InterPro" id="IPR015648">
    <property type="entry name" value="Transcrpt_fac_DP"/>
</dbReference>
<sequence length="511" mass="56537">MSASNTTLASLWDEVSGHNSPLRTLQSTPTKVMVTTAGSEIKEDALRFYKHSGMEGVAKEVGILPADVTTELIAVRDQNTQPRVQMIAVSSPMRQSIVKTENHQRLIQSSPSVTVQSPVQILSASGTPHRVLQTAQLITPKGAQLIATPVQIESPQQSWSSGARKRAYIDSTDYNDGVKRRKGEKGGKGLRHFSMKVCEKVKRKGVTSYNEVADELVSEFTDPRNMVMTESGSQPGYDQKNIRRRVYDALNVLMAMNIISKEKKEIRWIGLPTNSAQECHNLENEKRNLQERIRYKTQQLQELILQQIAFKNLVQRNRQREETQGPPTPNSAIQLPFIIVNTSKKTVIDCSISNDKCEYLFNFDNTFEIHDDIEVLKRMGMGYGLENGKCSSENLKHAIKMVPKALEPYVLDLAKASASSGSSQFVSMSGLPGSSTATTSTARFTESSSMEMPGPSSLDQSLDAEVAQATSFGLSRQSSIGSYSDIHSARDSPDEDYSDEDESVRSSPMDV</sequence>
<dbReference type="GO" id="GO:0000977">
    <property type="term" value="F:RNA polymerase II transcription regulatory region sequence-specific DNA binding"/>
    <property type="evidence" value="ECO:0007669"/>
    <property type="project" value="TreeGrafter"/>
</dbReference>
<evidence type="ECO:0000256" key="3">
    <source>
        <dbReference type="ARBA" id="ARBA00023015"/>
    </source>
</evidence>
<keyword evidence="8" id="KW-0175">Coiled coil</keyword>
<dbReference type="CDD" id="cd14458">
    <property type="entry name" value="DP_DD"/>
    <property type="match status" value="1"/>
</dbReference>
<evidence type="ECO:0000256" key="7">
    <source>
        <dbReference type="RuleBase" id="RU003796"/>
    </source>
</evidence>
<dbReference type="FunFam" id="1.10.10.10:FF:000047">
    <property type="entry name" value="Transcription factor"/>
    <property type="match status" value="1"/>
</dbReference>
<dbReference type="Gene3D" id="1.20.140.80">
    <property type="entry name" value="Transcription factor DP"/>
    <property type="match status" value="1"/>
</dbReference>
<keyword evidence="6 7" id="KW-0539">Nucleus</keyword>
<evidence type="ECO:0000259" key="11">
    <source>
        <dbReference type="SMART" id="SM01372"/>
    </source>
</evidence>
<dbReference type="InterPro" id="IPR037241">
    <property type="entry name" value="E2F-DP_heterodim"/>
</dbReference>
<protein>
    <recommendedName>
        <fullName evidence="14">Transcription factor Dp-1</fullName>
    </recommendedName>
</protein>
<dbReference type="SMART" id="SM01372">
    <property type="entry name" value="E2F_TDP"/>
    <property type="match status" value="1"/>
</dbReference>
<keyword evidence="5 7" id="KW-0804">Transcription</keyword>
<dbReference type="InterPro" id="IPR038168">
    <property type="entry name" value="TF_DP_C_sf"/>
</dbReference>
<dbReference type="PANTHER" id="PTHR12548">
    <property type="entry name" value="TRANSCRIPTION FACTOR DP"/>
    <property type="match status" value="1"/>
</dbReference>
<keyword evidence="3 7" id="KW-0805">Transcription regulation</keyword>
<dbReference type="EMBL" id="JAODUP010000024">
    <property type="protein sequence ID" value="KAK2167769.1"/>
    <property type="molecule type" value="Genomic_DNA"/>
</dbReference>
<dbReference type="Proteomes" id="UP001208570">
    <property type="component" value="Unassembled WGS sequence"/>
</dbReference>
<feature type="region of interest" description="Disordered" evidence="9">
    <location>
        <begin position="425"/>
        <end position="511"/>
    </location>
</feature>
<evidence type="ECO:0000313" key="12">
    <source>
        <dbReference type="EMBL" id="KAK2167769.1"/>
    </source>
</evidence>
<dbReference type="GO" id="GO:0005667">
    <property type="term" value="C:transcription regulator complex"/>
    <property type="evidence" value="ECO:0007669"/>
    <property type="project" value="InterPro"/>
</dbReference>
<dbReference type="SUPFAM" id="SSF46785">
    <property type="entry name" value="Winged helix' DNA-binding domain"/>
    <property type="match status" value="1"/>
</dbReference>
<dbReference type="Pfam" id="PF08781">
    <property type="entry name" value="DP"/>
    <property type="match status" value="1"/>
</dbReference>
<gene>
    <name evidence="12" type="ORF">LSH36_24g06033</name>
</gene>